<name>A0A9P6MR04_9FUNG</name>
<evidence type="ECO:0000256" key="5">
    <source>
        <dbReference type="ARBA" id="ARBA00022737"/>
    </source>
</evidence>
<dbReference type="Gene3D" id="1.20.890.10">
    <property type="entry name" value="cAMP-dependent protein kinase regulatory subunit, dimerization-anchoring domain"/>
    <property type="match status" value="1"/>
</dbReference>
<keyword evidence="7 8" id="KW-0114">cAMP</keyword>
<comment type="caution">
    <text evidence="11">The sequence shown here is derived from an EMBL/GenBank/DDBJ whole genome shotgun (WGS) entry which is preliminary data.</text>
</comment>
<dbReference type="GO" id="GO:0005634">
    <property type="term" value="C:nucleus"/>
    <property type="evidence" value="ECO:0007669"/>
    <property type="project" value="TreeGrafter"/>
</dbReference>
<sequence length="350" mass="39243">MPQAYAEILNDLNQKVISAQPQDVLQFCANYFNQKLEEQRIRFLASARNTPNREIPQFLPAYTHPTISISSPKVPHANTPAASSPDHSMDSDSDSDSDDDDDEAHEDPSPLLSMPANYMRGRRTSVSAESMVPSHQNYVKTVIPKTPEQRKRIELSIASNFLFKNLDEDQHEDVVNAMAEKRFRSRETVIEQGAVGDFFYVVETGTLDVFVAKNGNPSEKVFEYGPGGSFGELALMYNGPRAATVITTSDVVLWALDRITFRRILMENTSRKRRMYEAFLETVPLLVSLEPYERHKIADALESVYFEDGQTVVRQGDQGDNFFIIESGEATVTKCSEEGEEFPMPGLGPG</sequence>
<feature type="compositionally biased region" description="Acidic residues" evidence="9">
    <location>
        <begin position="91"/>
        <end position="105"/>
    </location>
</feature>
<feature type="domain" description="Cyclic nucleotide-binding" evidence="10">
    <location>
        <begin position="285"/>
        <end position="350"/>
    </location>
</feature>
<dbReference type="PRINTS" id="PR00103">
    <property type="entry name" value="CAMPKINASE"/>
</dbReference>
<protein>
    <recommendedName>
        <fullName evidence="2">cAMP-dependent protein kinase regulatory subunit</fullName>
    </recommendedName>
</protein>
<comment type="similarity">
    <text evidence="1">Belongs to the cAMP-dependent kinase regulatory chain family.</text>
</comment>
<evidence type="ECO:0000256" key="3">
    <source>
        <dbReference type="ARBA" id="ARBA00022553"/>
    </source>
</evidence>
<dbReference type="Gene3D" id="2.60.120.10">
    <property type="entry name" value="Jelly Rolls"/>
    <property type="match status" value="2"/>
</dbReference>
<keyword evidence="5" id="KW-0677">Repeat</keyword>
<dbReference type="PROSITE" id="PS00889">
    <property type="entry name" value="CNMP_BINDING_2"/>
    <property type="match status" value="1"/>
</dbReference>
<dbReference type="GO" id="GO:0004862">
    <property type="term" value="F:cAMP-dependent protein kinase inhibitor activity"/>
    <property type="evidence" value="ECO:0007669"/>
    <property type="project" value="TreeGrafter"/>
</dbReference>
<feature type="region of interest" description="Disordered" evidence="9">
    <location>
        <begin position="66"/>
        <end position="118"/>
    </location>
</feature>
<dbReference type="PANTHER" id="PTHR11635">
    <property type="entry name" value="CAMP-DEPENDENT PROTEIN KINASE REGULATORY CHAIN"/>
    <property type="match status" value="1"/>
</dbReference>
<evidence type="ECO:0000313" key="12">
    <source>
        <dbReference type="Proteomes" id="UP000703661"/>
    </source>
</evidence>
<dbReference type="SMART" id="SM00100">
    <property type="entry name" value="cNMP"/>
    <property type="match status" value="1"/>
</dbReference>
<dbReference type="Proteomes" id="UP000703661">
    <property type="component" value="Unassembled WGS sequence"/>
</dbReference>
<dbReference type="InterPro" id="IPR018490">
    <property type="entry name" value="cNMP-bd_dom_sf"/>
</dbReference>
<dbReference type="GO" id="GO:0005829">
    <property type="term" value="C:cytosol"/>
    <property type="evidence" value="ECO:0007669"/>
    <property type="project" value="TreeGrafter"/>
</dbReference>
<proteinExistence type="inferred from homology"/>
<dbReference type="InterPro" id="IPR050503">
    <property type="entry name" value="cAMP-dep_PK_reg_su-like"/>
</dbReference>
<organism evidence="11 12">
    <name type="scientific">Entomortierella chlamydospora</name>
    <dbReference type="NCBI Taxonomy" id="101097"/>
    <lineage>
        <taxon>Eukaryota</taxon>
        <taxon>Fungi</taxon>
        <taxon>Fungi incertae sedis</taxon>
        <taxon>Mucoromycota</taxon>
        <taxon>Mortierellomycotina</taxon>
        <taxon>Mortierellomycetes</taxon>
        <taxon>Mortierellales</taxon>
        <taxon>Mortierellaceae</taxon>
        <taxon>Entomortierella</taxon>
    </lineage>
</organism>
<feature type="binding site" evidence="8">
    <location>
        <position position="232"/>
    </location>
    <ligand>
        <name>3',5'-cyclic AMP</name>
        <dbReference type="ChEBI" id="CHEBI:58165"/>
        <label>1</label>
    </ligand>
</feature>
<dbReference type="InterPro" id="IPR012198">
    <property type="entry name" value="cAMP_dep_PK_reg_su"/>
</dbReference>
<evidence type="ECO:0000256" key="6">
    <source>
        <dbReference type="ARBA" id="ARBA00022741"/>
    </source>
</evidence>
<keyword evidence="12" id="KW-1185">Reference proteome</keyword>
<dbReference type="GO" id="GO:0034236">
    <property type="term" value="F:protein kinase A catalytic subunit binding"/>
    <property type="evidence" value="ECO:0007669"/>
    <property type="project" value="TreeGrafter"/>
</dbReference>
<dbReference type="AlphaFoldDB" id="A0A9P6MR04"/>
<evidence type="ECO:0000256" key="1">
    <source>
        <dbReference type="ARBA" id="ARBA00005753"/>
    </source>
</evidence>
<dbReference type="PANTHER" id="PTHR11635:SF152">
    <property type="entry name" value="CAMP-DEPENDENT PROTEIN KINASE TYPE I REGULATORY SUBUNIT-RELATED"/>
    <property type="match status" value="1"/>
</dbReference>
<evidence type="ECO:0000256" key="8">
    <source>
        <dbReference type="PIRSR" id="PIRSR000548-1"/>
    </source>
</evidence>
<evidence type="ECO:0000256" key="4">
    <source>
        <dbReference type="ARBA" id="ARBA00022566"/>
    </source>
</evidence>
<dbReference type="Pfam" id="PF02197">
    <property type="entry name" value="RIIa"/>
    <property type="match status" value="1"/>
</dbReference>
<evidence type="ECO:0000256" key="2">
    <source>
        <dbReference type="ARBA" id="ARBA00020355"/>
    </source>
</evidence>
<dbReference type="CDD" id="cd12098">
    <property type="entry name" value="DD_R_ScPKA-like"/>
    <property type="match status" value="1"/>
</dbReference>
<dbReference type="PIRSF" id="PIRSF000548">
    <property type="entry name" value="PK_regulatory"/>
    <property type="match status" value="1"/>
</dbReference>
<dbReference type="SUPFAM" id="SSF47391">
    <property type="entry name" value="Dimerization-anchoring domain of cAMP-dependent PK regulatory subunit"/>
    <property type="match status" value="1"/>
</dbReference>
<gene>
    <name evidence="11" type="ORF">BGZ80_002253</name>
</gene>
<dbReference type="InterPro" id="IPR003117">
    <property type="entry name" value="cAMP_dep_PK_reg_su_I/II_a/b"/>
</dbReference>
<accession>A0A9P6MR04</accession>
<dbReference type="CDD" id="cd00038">
    <property type="entry name" value="CAP_ED"/>
    <property type="match status" value="2"/>
</dbReference>
<dbReference type="SUPFAM" id="SSF51206">
    <property type="entry name" value="cAMP-binding domain-like"/>
    <property type="match status" value="2"/>
</dbReference>
<dbReference type="EMBL" id="JAAAID010001550">
    <property type="protein sequence ID" value="KAG0009579.1"/>
    <property type="molecule type" value="Genomic_DNA"/>
</dbReference>
<keyword evidence="6 8" id="KW-0547">Nucleotide-binding</keyword>
<reference evidence="11" key="1">
    <citation type="journal article" date="2020" name="Fungal Divers.">
        <title>Resolving the Mortierellaceae phylogeny through synthesis of multi-gene phylogenetics and phylogenomics.</title>
        <authorList>
            <person name="Vandepol N."/>
            <person name="Liber J."/>
            <person name="Desiro A."/>
            <person name="Na H."/>
            <person name="Kennedy M."/>
            <person name="Barry K."/>
            <person name="Grigoriev I.V."/>
            <person name="Miller A.N."/>
            <person name="O'Donnell K."/>
            <person name="Stajich J.E."/>
            <person name="Bonito G."/>
        </authorList>
    </citation>
    <scope>NUCLEOTIDE SEQUENCE</scope>
    <source>
        <strain evidence="11">NRRL 2769</strain>
    </source>
</reference>
<evidence type="ECO:0000256" key="9">
    <source>
        <dbReference type="SAM" id="MobiDB-lite"/>
    </source>
</evidence>
<feature type="binding site" evidence="8">
    <location>
        <position position="241"/>
    </location>
    <ligand>
        <name>3',5'-cyclic AMP</name>
        <dbReference type="ChEBI" id="CHEBI:58165"/>
        <label>1</label>
    </ligand>
</feature>
<dbReference type="GO" id="GO:0033554">
    <property type="term" value="P:cellular response to stress"/>
    <property type="evidence" value="ECO:0007669"/>
    <property type="project" value="UniProtKB-ARBA"/>
</dbReference>
<feature type="domain" description="Cyclic nucleotide-binding" evidence="10">
    <location>
        <begin position="162"/>
        <end position="282"/>
    </location>
</feature>
<dbReference type="FunFam" id="2.60.120.10:FF:000039">
    <property type="entry name" value="cAMP-dependent protein kinase regulatory subunit"/>
    <property type="match status" value="1"/>
</dbReference>
<dbReference type="Pfam" id="PF00027">
    <property type="entry name" value="cNMP_binding"/>
    <property type="match status" value="2"/>
</dbReference>
<feature type="non-terminal residue" evidence="11">
    <location>
        <position position="1"/>
    </location>
</feature>
<dbReference type="PROSITE" id="PS00888">
    <property type="entry name" value="CNMP_BINDING_1"/>
    <property type="match status" value="2"/>
</dbReference>
<evidence type="ECO:0000259" key="10">
    <source>
        <dbReference type="PROSITE" id="PS50042"/>
    </source>
</evidence>
<dbReference type="SMART" id="SM00394">
    <property type="entry name" value="RIIa"/>
    <property type="match status" value="1"/>
</dbReference>
<dbReference type="PROSITE" id="PS50042">
    <property type="entry name" value="CNMP_BINDING_3"/>
    <property type="match status" value="2"/>
</dbReference>
<dbReference type="InterPro" id="IPR000595">
    <property type="entry name" value="cNMP-bd_dom"/>
</dbReference>
<evidence type="ECO:0000256" key="7">
    <source>
        <dbReference type="ARBA" id="ARBA00023149"/>
    </source>
</evidence>
<keyword evidence="3" id="KW-0597">Phosphoprotein</keyword>
<dbReference type="InterPro" id="IPR014710">
    <property type="entry name" value="RmlC-like_jellyroll"/>
</dbReference>
<keyword evidence="4 8" id="KW-0116">cAMP-binding</keyword>
<dbReference type="InterPro" id="IPR018488">
    <property type="entry name" value="cNMP-bd_CS"/>
</dbReference>
<dbReference type="GO" id="GO:0005952">
    <property type="term" value="C:cAMP-dependent protein kinase complex"/>
    <property type="evidence" value="ECO:0007669"/>
    <property type="project" value="InterPro"/>
</dbReference>
<dbReference type="GO" id="GO:0030552">
    <property type="term" value="F:cAMP binding"/>
    <property type="evidence" value="ECO:0007669"/>
    <property type="project" value="UniProtKB-KW"/>
</dbReference>
<evidence type="ECO:0000313" key="11">
    <source>
        <dbReference type="EMBL" id="KAG0009579.1"/>
    </source>
</evidence>